<name>A0A2G4T1X5_RHIZD</name>
<dbReference type="EMBL" id="KZ303845">
    <property type="protein sequence ID" value="PHZ15007.1"/>
    <property type="molecule type" value="Genomic_DNA"/>
</dbReference>
<gene>
    <name evidence="1" type="ORF">RHIMIDRAFT_276950</name>
</gene>
<dbReference type="AlphaFoldDB" id="A0A2G4T1X5"/>
<protein>
    <submittedName>
        <fullName evidence="1">Uncharacterized protein</fullName>
    </submittedName>
</protein>
<sequence length="58" mass="7305">MTHFTQKYLIDDKFMHWSAAYQPQIFINMETNNYIENWHSQLKTNYIQRKRNIRLDRL</sequence>
<proteinExistence type="predicted"/>
<evidence type="ECO:0000313" key="2">
    <source>
        <dbReference type="Proteomes" id="UP000242254"/>
    </source>
</evidence>
<accession>A0A2G4T1X5</accession>
<dbReference type="RefSeq" id="XP_023468715.1">
    <property type="nucleotide sequence ID" value="XM_023612660.1"/>
</dbReference>
<evidence type="ECO:0000313" key="1">
    <source>
        <dbReference type="EMBL" id="PHZ15007.1"/>
    </source>
</evidence>
<dbReference type="Proteomes" id="UP000242254">
    <property type="component" value="Unassembled WGS sequence"/>
</dbReference>
<reference evidence="1 2" key="1">
    <citation type="journal article" date="2016" name="Proc. Natl. Acad. Sci. U.S.A.">
        <title>Lipid metabolic changes in an early divergent fungus govern the establishment of a mutualistic symbiosis with endobacteria.</title>
        <authorList>
            <person name="Lastovetsky O.A."/>
            <person name="Gaspar M.L."/>
            <person name="Mondo S.J."/>
            <person name="LaButti K.M."/>
            <person name="Sandor L."/>
            <person name="Grigoriev I.V."/>
            <person name="Henry S.A."/>
            <person name="Pawlowska T.E."/>
        </authorList>
    </citation>
    <scope>NUCLEOTIDE SEQUENCE [LARGE SCALE GENOMIC DNA]</scope>
    <source>
        <strain evidence="1 2">ATCC 52813</strain>
    </source>
</reference>
<organism evidence="1 2">
    <name type="scientific">Rhizopus microsporus ATCC 52813</name>
    <dbReference type="NCBI Taxonomy" id="1340429"/>
    <lineage>
        <taxon>Eukaryota</taxon>
        <taxon>Fungi</taxon>
        <taxon>Fungi incertae sedis</taxon>
        <taxon>Mucoromycota</taxon>
        <taxon>Mucoromycotina</taxon>
        <taxon>Mucoromycetes</taxon>
        <taxon>Mucorales</taxon>
        <taxon>Mucorineae</taxon>
        <taxon>Rhizopodaceae</taxon>
        <taxon>Rhizopus</taxon>
    </lineage>
</organism>
<dbReference type="GeneID" id="35443649"/>
<dbReference type="STRING" id="1340429.A0A2G4T1X5"/>
<feature type="non-terminal residue" evidence="1">
    <location>
        <position position="58"/>
    </location>
</feature>
<keyword evidence="2" id="KW-1185">Reference proteome</keyword>